<feature type="transmembrane region" description="Helical" evidence="6">
    <location>
        <begin position="241"/>
        <end position="264"/>
    </location>
</feature>
<feature type="transmembrane region" description="Helical" evidence="6">
    <location>
        <begin position="199"/>
        <end position="221"/>
    </location>
</feature>
<evidence type="ECO:0000313" key="7">
    <source>
        <dbReference type="EMBL" id="KAK4153966.1"/>
    </source>
</evidence>
<keyword evidence="3 6" id="KW-1133">Transmembrane helix</keyword>
<evidence type="ECO:0000256" key="6">
    <source>
        <dbReference type="SAM" id="Phobius"/>
    </source>
</evidence>
<dbReference type="InterPro" id="IPR007568">
    <property type="entry name" value="RTA1"/>
</dbReference>
<dbReference type="PANTHER" id="PTHR31465:SF15">
    <property type="entry name" value="LIPID TRANSPORTER ATNI-RELATED"/>
    <property type="match status" value="1"/>
</dbReference>
<sequence>MSVHKLLVATAIRLVRRDQWDDDNDWHDGDDANCVKATPGPNGNVPITACNSYYNYDPQFAPAVAVAVIFGILTAVHLVEAVAFKKRYAWVVIMGALWETIAFAIHSVGARDQQQIAYATAWNVLFLLAPLWINAFAYMTFARMVHYWHPEGKVAGLRATAIARCFVWADVISFIVQAAGGIMANPGSSADVIKIGLNIYLTGVGVQQFFIILFVGLMYAFQRRCTQARGTGFGHDGKKSWRPLLFAQYGVLTCITVRIIFRIAEFAGGVTPSNPVPFHEEYTYALDCFPMMVALLIVAIWHPGRYMVGPESDFPRLSRREKKQRKREKKAALREEKEAKKQATQDRKRQRRDPSYGHELR</sequence>
<dbReference type="AlphaFoldDB" id="A0AAN6ZYV7"/>
<evidence type="ECO:0000313" key="8">
    <source>
        <dbReference type="Proteomes" id="UP001302745"/>
    </source>
</evidence>
<keyword evidence="8" id="KW-1185">Reference proteome</keyword>
<feature type="transmembrane region" description="Helical" evidence="6">
    <location>
        <begin position="284"/>
        <end position="301"/>
    </location>
</feature>
<feature type="compositionally biased region" description="Basic and acidic residues" evidence="5">
    <location>
        <begin position="330"/>
        <end position="361"/>
    </location>
</feature>
<feature type="transmembrane region" description="Helical" evidence="6">
    <location>
        <begin position="60"/>
        <end position="79"/>
    </location>
</feature>
<feature type="compositionally biased region" description="Basic residues" evidence="5">
    <location>
        <begin position="319"/>
        <end position="329"/>
    </location>
</feature>
<comment type="caution">
    <text evidence="7">The sequence shown here is derived from an EMBL/GenBank/DDBJ whole genome shotgun (WGS) entry which is preliminary data.</text>
</comment>
<reference evidence="7" key="1">
    <citation type="journal article" date="2023" name="Mol. Phylogenet. Evol.">
        <title>Genome-scale phylogeny and comparative genomics of the fungal order Sordariales.</title>
        <authorList>
            <person name="Hensen N."/>
            <person name="Bonometti L."/>
            <person name="Westerberg I."/>
            <person name="Brannstrom I.O."/>
            <person name="Guillou S."/>
            <person name="Cros-Aarteil S."/>
            <person name="Calhoun S."/>
            <person name="Haridas S."/>
            <person name="Kuo A."/>
            <person name="Mondo S."/>
            <person name="Pangilinan J."/>
            <person name="Riley R."/>
            <person name="LaButti K."/>
            <person name="Andreopoulos B."/>
            <person name="Lipzen A."/>
            <person name="Chen C."/>
            <person name="Yan M."/>
            <person name="Daum C."/>
            <person name="Ng V."/>
            <person name="Clum A."/>
            <person name="Steindorff A."/>
            <person name="Ohm R.A."/>
            <person name="Martin F."/>
            <person name="Silar P."/>
            <person name="Natvig D.O."/>
            <person name="Lalanne C."/>
            <person name="Gautier V."/>
            <person name="Ament-Velasquez S.L."/>
            <person name="Kruys A."/>
            <person name="Hutchinson M.I."/>
            <person name="Powell A.J."/>
            <person name="Barry K."/>
            <person name="Miller A.N."/>
            <person name="Grigoriev I.V."/>
            <person name="Debuchy R."/>
            <person name="Gladieux P."/>
            <person name="Hiltunen Thoren M."/>
            <person name="Johannesson H."/>
        </authorList>
    </citation>
    <scope>NUCLEOTIDE SEQUENCE</scope>
    <source>
        <strain evidence="7">CBS 538.74</strain>
    </source>
</reference>
<keyword evidence="2 6" id="KW-0812">Transmembrane</keyword>
<evidence type="ECO:0000256" key="5">
    <source>
        <dbReference type="SAM" id="MobiDB-lite"/>
    </source>
</evidence>
<dbReference type="PANTHER" id="PTHR31465">
    <property type="entry name" value="PROTEIN RTA1-RELATED"/>
    <property type="match status" value="1"/>
</dbReference>
<gene>
    <name evidence="7" type="ORF">C8A00DRAFT_33298</name>
</gene>
<dbReference type="EMBL" id="MU856925">
    <property type="protein sequence ID" value="KAK4153966.1"/>
    <property type="molecule type" value="Genomic_DNA"/>
</dbReference>
<feature type="region of interest" description="Disordered" evidence="5">
    <location>
        <begin position="312"/>
        <end position="361"/>
    </location>
</feature>
<evidence type="ECO:0000256" key="4">
    <source>
        <dbReference type="ARBA" id="ARBA00023136"/>
    </source>
</evidence>
<protein>
    <submittedName>
        <fullName evidence="7">RTA1 like protein-domain-containing protein</fullName>
    </submittedName>
</protein>
<dbReference type="Proteomes" id="UP001302745">
    <property type="component" value="Unassembled WGS sequence"/>
</dbReference>
<name>A0AAN6ZYV7_9PEZI</name>
<keyword evidence="4 6" id="KW-0472">Membrane</keyword>
<dbReference type="Pfam" id="PF04479">
    <property type="entry name" value="RTA1"/>
    <property type="match status" value="1"/>
</dbReference>
<evidence type="ECO:0000256" key="1">
    <source>
        <dbReference type="ARBA" id="ARBA00004141"/>
    </source>
</evidence>
<proteinExistence type="predicted"/>
<organism evidence="7 8">
    <name type="scientific">Chaetomidium leptoderma</name>
    <dbReference type="NCBI Taxonomy" id="669021"/>
    <lineage>
        <taxon>Eukaryota</taxon>
        <taxon>Fungi</taxon>
        <taxon>Dikarya</taxon>
        <taxon>Ascomycota</taxon>
        <taxon>Pezizomycotina</taxon>
        <taxon>Sordariomycetes</taxon>
        <taxon>Sordariomycetidae</taxon>
        <taxon>Sordariales</taxon>
        <taxon>Chaetomiaceae</taxon>
        <taxon>Chaetomidium</taxon>
    </lineage>
</organism>
<reference evidence="7" key="2">
    <citation type="submission" date="2023-05" db="EMBL/GenBank/DDBJ databases">
        <authorList>
            <consortium name="Lawrence Berkeley National Laboratory"/>
            <person name="Steindorff A."/>
            <person name="Hensen N."/>
            <person name="Bonometti L."/>
            <person name="Westerberg I."/>
            <person name="Brannstrom I.O."/>
            <person name="Guillou S."/>
            <person name="Cros-Aarteil S."/>
            <person name="Calhoun S."/>
            <person name="Haridas S."/>
            <person name="Kuo A."/>
            <person name="Mondo S."/>
            <person name="Pangilinan J."/>
            <person name="Riley R."/>
            <person name="Labutti K."/>
            <person name="Andreopoulos B."/>
            <person name="Lipzen A."/>
            <person name="Chen C."/>
            <person name="Yanf M."/>
            <person name="Daum C."/>
            <person name="Ng V."/>
            <person name="Clum A."/>
            <person name="Ohm R."/>
            <person name="Martin F."/>
            <person name="Silar P."/>
            <person name="Natvig D."/>
            <person name="Lalanne C."/>
            <person name="Gautier V."/>
            <person name="Ament-Velasquez S.L."/>
            <person name="Kruys A."/>
            <person name="Hutchinson M.I."/>
            <person name="Powell A.J."/>
            <person name="Barry K."/>
            <person name="Miller A.N."/>
            <person name="Grigoriev I.V."/>
            <person name="Debuchy R."/>
            <person name="Gladieux P."/>
            <person name="Thoren M.H."/>
            <person name="Johannesson H."/>
        </authorList>
    </citation>
    <scope>NUCLEOTIDE SEQUENCE</scope>
    <source>
        <strain evidence="7">CBS 538.74</strain>
    </source>
</reference>
<feature type="transmembrane region" description="Helical" evidence="6">
    <location>
        <begin position="161"/>
        <end position="179"/>
    </location>
</feature>
<evidence type="ECO:0000256" key="2">
    <source>
        <dbReference type="ARBA" id="ARBA00022692"/>
    </source>
</evidence>
<comment type="subcellular location">
    <subcellularLocation>
        <location evidence="1">Membrane</location>
        <topology evidence="1">Multi-pass membrane protein</topology>
    </subcellularLocation>
</comment>
<feature type="transmembrane region" description="Helical" evidence="6">
    <location>
        <begin position="88"/>
        <end position="109"/>
    </location>
</feature>
<evidence type="ECO:0000256" key="3">
    <source>
        <dbReference type="ARBA" id="ARBA00022989"/>
    </source>
</evidence>
<feature type="transmembrane region" description="Helical" evidence="6">
    <location>
        <begin position="121"/>
        <end position="141"/>
    </location>
</feature>
<dbReference type="GO" id="GO:0016020">
    <property type="term" value="C:membrane"/>
    <property type="evidence" value="ECO:0007669"/>
    <property type="project" value="UniProtKB-SubCell"/>
</dbReference>
<accession>A0AAN6ZYV7</accession>